<reference evidence="1" key="1">
    <citation type="journal article" date="2021" name="Proc. Natl. Acad. Sci. U.S.A.">
        <title>A Catalog of Tens of Thousands of Viruses from Human Metagenomes Reveals Hidden Associations with Chronic Diseases.</title>
        <authorList>
            <person name="Tisza M.J."/>
            <person name="Buck C.B."/>
        </authorList>
    </citation>
    <scope>NUCLEOTIDE SEQUENCE</scope>
    <source>
        <strain evidence="1">CtSWe10</strain>
    </source>
</reference>
<name>A0A8S5NQP9_9CAUD</name>
<sequence>MISFKHKGDFSNTVKYFNKTKNIIKHIDFDKYGEAGVEALKSVTPYDTGLTASSWYYKISRISKSVKIGFYNSNIHNGVPIAIILQYGHASKSGGFIAGKDYINPAIKGIFDDLLNNAWKEVIE</sequence>
<dbReference type="EMBL" id="BK015232">
    <property type="protein sequence ID" value="DAD97141.1"/>
    <property type="molecule type" value="Genomic_DNA"/>
</dbReference>
<protein>
    <submittedName>
        <fullName evidence="1">Type I neck protein</fullName>
    </submittedName>
</protein>
<organism evidence="1">
    <name type="scientific">Siphoviridae sp. ctSWe10</name>
    <dbReference type="NCBI Taxonomy" id="2826344"/>
    <lineage>
        <taxon>Viruses</taxon>
        <taxon>Duplodnaviria</taxon>
        <taxon>Heunggongvirae</taxon>
        <taxon>Uroviricota</taxon>
        <taxon>Caudoviricetes</taxon>
    </lineage>
</organism>
<proteinExistence type="predicted"/>
<accession>A0A8S5NQP9</accession>
<evidence type="ECO:0000313" key="1">
    <source>
        <dbReference type="EMBL" id="DAD97141.1"/>
    </source>
</evidence>